<evidence type="ECO:0000313" key="3">
    <source>
        <dbReference type="Proteomes" id="UP000345177"/>
    </source>
</evidence>
<feature type="domain" description="DUF7609" evidence="1">
    <location>
        <begin position="46"/>
        <end position="131"/>
    </location>
</feature>
<dbReference type="InterPro" id="IPR056028">
    <property type="entry name" value="DUF7609"/>
</dbReference>
<organism evidence="2 3">
    <name type="scientific">Serratia phage JS26</name>
    <dbReference type="NCBI Taxonomy" id="2315217"/>
    <lineage>
        <taxon>Viruses</taxon>
        <taxon>Duplodnaviria</taxon>
        <taxon>Heunggongvirae</taxon>
        <taxon>Uroviricota</taxon>
        <taxon>Caudoviricetes</taxon>
        <taxon>Casjensviridae</taxon>
        <taxon>Dunedinvirus</taxon>
        <taxon>Dunedinvirus JS26</taxon>
    </lineage>
</organism>
<dbReference type="RefSeq" id="YP_010000045.1">
    <property type="nucleotide sequence ID" value="NC_053012.1"/>
</dbReference>
<dbReference type="Proteomes" id="UP000345177">
    <property type="component" value="Segment"/>
</dbReference>
<dbReference type="EMBL" id="MN505213">
    <property type="protein sequence ID" value="QGF20906.1"/>
    <property type="molecule type" value="Genomic_DNA"/>
</dbReference>
<accession>A0A5Q2F1Y6</accession>
<dbReference type="KEGG" id="vg:62682685"/>
<reference evidence="2 3" key="1">
    <citation type="submission" date="2019-09" db="EMBL/GenBank/DDBJ databases">
        <title>Transcriptional response of Serratia to Siphovirus infection.</title>
        <authorList>
            <person name="Malone L.M."/>
            <person name="Fineran P.C."/>
        </authorList>
    </citation>
    <scope>NUCLEOTIDE SEQUENCE [LARGE SCALE GENOMIC DNA]</scope>
</reference>
<evidence type="ECO:0000313" key="2">
    <source>
        <dbReference type="EMBL" id="QGF20906.1"/>
    </source>
</evidence>
<name>A0A5Q2F1Y6_9CAUD</name>
<dbReference type="Pfam" id="PF24582">
    <property type="entry name" value="DUF7609"/>
    <property type="match status" value="1"/>
</dbReference>
<sequence length="131" mass="14189">MTSEPIVVYYHLTPIEDDMMKEHELQAAMLTTESDVPTPAKNRAASMISQIAALKVGETTTRTLEIQGDVTLSDIAANLAAWKRGLSSSVGSSVNHAKKRIRGESAFSVDTSHTMTQNGRLFIIAIVTRSA</sequence>
<keyword evidence="3" id="KW-1185">Reference proteome</keyword>
<protein>
    <recommendedName>
        <fullName evidence="1">DUF7609 domain-containing protein</fullName>
    </recommendedName>
</protein>
<dbReference type="GeneID" id="62682685"/>
<evidence type="ECO:0000259" key="1">
    <source>
        <dbReference type="Pfam" id="PF24582"/>
    </source>
</evidence>
<proteinExistence type="predicted"/>